<accession>A0A1S2QK98</accession>
<dbReference type="RefSeq" id="WP_071380443.1">
    <property type="nucleotide sequence ID" value="NZ_MLYO01000017.1"/>
</dbReference>
<organism evidence="1 2">
    <name type="scientific">Streptomyces monashensis</name>
    <dbReference type="NCBI Taxonomy" id="1678012"/>
    <lineage>
        <taxon>Bacteria</taxon>
        <taxon>Bacillati</taxon>
        <taxon>Actinomycetota</taxon>
        <taxon>Actinomycetes</taxon>
        <taxon>Kitasatosporales</taxon>
        <taxon>Streptomycetaceae</taxon>
        <taxon>Streptomyces</taxon>
    </lineage>
</organism>
<comment type="caution">
    <text evidence="1">The sequence shown here is derived from an EMBL/GenBank/DDBJ whole genome shotgun (WGS) entry which is preliminary data.</text>
</comment>
<dbReference type="Proteomes" id="UP000179642">
    <property type="component" value="Unassembled WGS sequence"/>
</dbReference>
<dbReference type="Pfam" id="PF19680">
    <property type="entry name" value="DUF6182"/>
    <property type="match status" value="1"/>
</dbReference>
<dbReference type="OrthoDB" id="4338055at2"/>
<evidence type="ECO:0000313" key="1">
    <source>
        <dbReference type="EMBL" id="OIK06021.1"/>
    </source>
</evidence>
<reference evidence="1 2" key="1">
    <citation type="submission" date="2016-10" db="EMBL/GenBank/DDBJ databases">
        <title>Genome sequence of Streptomyces sp. MUSC 1.</title>
        <authorList>
            <person name="Lee L.-H."/>
            <person name="Ser H.-L."/>
            <person name="Law J.W.-F."/>
        </authorList>
    </citation>
    <scope>NUCLEOTIDE SEQUENCE [LARGE SCALE GENOMIC DNA]</scope>
    <source>
        <strain evidence="1 2">MUSC 1</strain>
    </source>
</reference>
<gene>
    <name evidence="1" type="ORF">BIV23_10035</name>
</gene>
<keyword evidence="2" id="KW-1185">Reference proteome</keyword>
<evidence type="ECO:0000313" key="2">
    <source>
        <dbReference type="Proteomes" id="UP000179642"/>
    </source>
</evidence>
<proteinExistence type="predicted"/>
<sequence length="247" mass="26507">MTLTQQALREHAALRILAARPRLAARHDLTSHEGLLAAQRDITAEDPTEGTLAVVVLRSFDLARWTRDTCAFALGIDPRQAASWRAGFTRTVFLAGDPAHLCERFSFAHVAPDLSAAWTAPGSAARSAALRRLLKLFNAPAALPARPDVVVDVPGVPRLADRPRVRRALYIATAGCTIAEALVHLNHVLVEAVLDGLIAPGDQLSLRQVPRVIGTPARLAGVRVIADDHDPNRLRAAAGLTEEIPLA</sequence>
<protein>
    <submittedName>
        <fullName evidence="1">Uncharacterized protein</fullName>
    </submittedName>
</protein>
<dbReference type="InterPro" id="IPR045754">
    <property type="entry name" value="DUF6182"/>
</dbReference>
<name>A0A1S2QK98_9ACTN</name>
<dbReference type="EMBL" id="MLYO01000017">
    <property type="protein sequence ID" value="OIK06021.1"/>
    <property type="molecule type" value="Genomic_DNA"/>
</dbReference>
<dbReference type="AlphaFoldDB" id="A0A1S2QK98"/>